<evidence type="ECO:0000256" key="6">
    <source>
        <dbReference type="SAM" id="Phobius"/>
    </source>
</evidence>
<accession>A0A8T2R8E4</accession>
<evidence type="ECO:0000256" key="2">
    <source>
        <dbReference type="ARBA" id="ARBA00022692"/>
    </source>
</evidence>
<protein>
    <recommendedName>
        <fullName evidence="7">HIG1 domain-containing protein</fullName>
    </recommendedName>
</protein>
<dbReference type="OMA" id="SCANINM"/>
<dbReference type="Pfam" id="PF04588">
    <property type="entry name" value="HIG_1_N"/>
    <property type="match status" value="1"/>
</dbReference>
<feature type="transmembrane region" description="Helical" evidence="6">
    <location>
        <begin position="53"/>
        <end position="73"/>
    </location>
</feature>
<gene>
    <name evidence="8" type="ORF">KP509_29G080700</name>
</gene>
<evidence type="ECO:0000256" key="1">
    <source>
        <dbReference type="ARBA" id="ARBA00004325"/>
    </source>
</evidence>
<dbReference type="PROSITE" id="PS51503">
    <property type="entry name" value="HIG1"/>
    <property type="match status" value="1"/>
</dbReference>
<dbReference type="Proteomes" id="UP000825935">
    <property type="component" value="Chromosome 29"/>
</dbReference>
<evidence type="ECO:0000256" key="3">
    <source>
        <dbReference type="ARBA" id="ARBA00022989"/>
    </source>
</evidence>
<dbReference type="PANTHER" id="PTHR12297">
    <property type="entry name" value="HYPOXIA-INDUCBILE GENE 1 HIG1 -RELATED"/>
    <property type="match status" value="1"/>
</dbReference>
<name>A0A8T2R8E4_CERRI</name>
<proteinExistence type="predicted"/>
<keyword evidence="4" id="KW-0496">Mitochondrion</keyword>
<dbReference type="PANTHER" id="PTHR12297:SF3">
    <property type="entry name" value="HIG1 DOMAIN FAMILY MEMBER 1A"/>
    <property type="match status" value="1"/>
</dbReference>
<dbReference type="OrthoDB" id="6604018at2759"/>
<keyword evidence="9" id="KW-1185">Reference proteome</keyword>
<dbReference type="AlphaFoldDB" id="A0A8T2R8E4"/>
<organism evidence="8 9">
    <name type="scientific">Ceratopteris richardii</name>
    <name type="common">Triangle waterfern</name>
    <dbReference type="NCBI Taxonomy" id="49495"/>
    <lineage>
        <taxon>Eukaryota</taxon>
        <taxon>Viridiplantae</taxon>
        <taxon>Streptophyta</taxon>
        <taxon>Embryophyta</taxon>
        <taxon>Tracheophyta</taxon>
        <taxon>Polypodiopsida</taxon>
        <taxon>Polypodiidae</taxon>
        <taxon>Polypodiales</taxon>
        <taxon>Pteridineae</taxon>
        <taxon>Pteridaceae</taxon>
        <taxon>Parkerioideae</taxon>
        <taxon>Ceratopteris</taxon>
    </lineage>
</organism>
<sequence>MTAPDLGTEELFGKKKYERNPLVPLGAFATLGVLVFGLVSFRQGNHKRSQLLMRARVGVQAATVALMVGTVYFGTKRDEESGKQN</sequence>
<evidence type="ECO:0000259" key="7">
    <source>
        <dbReference type="PROSITE" id="PS51503"/>
    </source>
</evidence>
<dbReference type="GO" id="GO:0031966">
    <property type="term" value="C:mitochondrial membrane"/>
    <property type="evidence" value="ECO:0007669"/>
    <property type="project" value="UniProtKB-SubCell"/>
</dbReference>
<evidence type="ECO:0000256" key="5">
    <source>
        <dbReference type="ARBA" id="ARBA00023136"/>
    </source>
</evidence>
<dbReference type="Gene3D" id="6.10.140.1320">
    <property type="match status" value="1"/>
</dbReference>
<dbReference type="InterPro" id="IPR007667">
    <property type="entry name" value="Hypoxia_induced_domain"/>
</dbReference>
<keyword evidence="2 6" id="KW-0812">Transmembrane</keyword>
<evidence type="ECO:0000313" key="8">
    <source>
        <dbReference type="EMBL" id="KAH7292682.1"/>
    </source>
</evidence>
<keyword evidence="3 6" id="KW-1133">Transmembrane helix</keyword>
<comment type="caution">
    <text evidence="8">The sequence shown here is derived from an EMBL/GenBank/DDBJ whole genome shotgun (WGS) entry which is preliminary data.</text>
</comment>
<feature type="transmembrane region" description="Helical" evidence="6">
    <location>
        <begin position="22"/>
        <end position="41"/>
    </location>
</feature>
<dbReference type="EMBL" id="CM035434">
    <property type="protein sequence ID" value="KAH7292682.1"/>
    <property type="molecule type" value="Genomic_DNA"/>
</dbReference>
<comment type="subcellular location">
    <subcellularLocation>
        <location evidence="1">Mitochondrion membrane</location>
    </subcellularLocation>
</comment>
<feature type="domain" description="HIG1" evidence="7">
    <location>
        <begin position="1"/>
        <end position="85"/>
    </location>
</feature>
<evidence type="ECO:0000313" key="9">
    <source>
        <dbReference type="Proteomes" id="UP000825935"/>
    </source>
</evidence>
<reference evidence="8" key="1">
    <citation type="submission" date="2021-08" db="EMBL/GenBank/DDBJ databases">
        <title>WGS assembly of Ceratopteris richardii.</title>
        <authorList>
            <person name="Marchant D.B."/>
            <person name="Chen G."/>
            <person name="Jenkins J."/>
            <person name="Shu S."/>
            <person name="Leebens-Mack J."/>
            <person name="Grimwood J."/>
            <person name="Schmutz J."/>
            <person name="Soltis P."/>
            <person name="Soltis D."/>
            <person name="Chen Z.-H."/>
        </authorList>
    </citation>
    <scope>NUCLEOTIDE SEQUENCE</scope>
    <source>
        <strain evidence="8">Whitten #5841</strain>
        <tissue evidence="8">Leaf</tissue>
    </source>
</reference>
<evidence type="ECO:0000256" key="4">
    <source>
        <dbReference type="ARBA" id="ARBA00023128"/>
    </source>
</evidence>
<dbReference type="InterPro" id="IPR050355">
    <property type="entry name" value="RCF1"/>
</dbReference>
<keyword evidence="5 6" id="KW-0472">Membrane</keyword>